<proteinExistence type="predicted"/>
<organism evidence="2 5">
    <name type="scientific">Bathymodiolus azoricus thioautotrophic gill symbiont</name>
    <dbReference type="NCBI Taxonomy" id="235205"/>
    <lineage>
        <taxon>Bacteria</taxon>
        <taxon>Pseudomonadati</taxon>
        <taxon>Pseudomonadota</taxon>
        <taxon>Gammaproteobacteria</taxon>
        <taxon>sulfur-oxidizing symbionts</taxon>
    </lineage>
</organism>
<feature type="transmembrane region" description="Helical" evidence="1">
    <location>
        <begin position="12"/>
        <end position="33"/>
    </location>
</feature>
<dbReference type="EMBL" id="CVUD02000039">
    <property type="protein sequence ID" value="SEH60680.1"/>
    <property type="molecule type" value="Genomic_DNA"/>
</dbReference>
<dbReference type="RefSeq" id="WP_090714256.1">
    <property type="nucleotide sequence ID" value="NZ_CAESAP020000319.1"/>
</dbReference>
<evidence type="ECO:0000313" key="4">
    <source>
        <dbReference type="Proteomes" id="UP000198559"/>
    </source>
</evidence>
<protein>
    <submittedName>
        <fullName evidence="2">Uncharacterized protein</fullName>
    </submittedName>
</protein>
<evidence type="ECO:0000313" key="2">
    <source>
        <dbReference type="EMBL" id="SEH56799.1"/>
    </source>
</evidence>
<dbReference type="EMBL" id="CDSC02000009">
    <property type="protein sequence ID" value="SEH56799.1"/>
    <property type="molecule type" value="Genomic_DNA"/>
</dbReference>
<evidence type="ECO:0000313" key="3">
    <source>
        <dbReference type="EMBL" id="SEH60680.1"/>
    </source>
</evidence>
<dbReference type="OrthoDB" id="9787057at2"/>
<accession>A0A1H6JCL3</accession>
<dbReference type="STRING" id="235205.BAZSYMB_SCAFFOLD00042_5"/>
<dbReference type="Proteomes" id="UP000198988">
    <property type="component" value="Unassembled WGS sequence"/>
</dbReference>
<sequence length="210" mass="24107">MFRFIEKSFLKITQILGLLFATIVLVVAVIVSYNKIDVKADDKIDTPVVKFADYQKLIRNQKAKISKNLDNNQRFDKTFNAYIDDIVSALSGLSDNVIDKTDLKQKVKISSKVKLSQYPQSVSVAYVKSLAKLTNQVAIVDVKVNMDELVNWHDQSFFQQIKEKDKRNFLQVGPLRIEKSAYSAMWEVLAIFMLLVIMLAVLRIEQNTRK</sequence>
<gene>
    <name evidence="2" type="ORF">BAZSYMA_ACONTIG00065_5</name>
    <name evidence="3" type="ORF">BAZSYMB_SCAFFOLD00042_5</name>
</gene>
<keyword evidence="1" id="KW-1133">Transmembrane helix</keyword>
<keyword evidence="1" id="KW-0812">Transmembrane</keyword>
<dbReference type="AlphaFoldDB" id="A0A1H6JCL3"/>
<reference evidence="2" key="2">
    <citation type="submission" date="2016-06" db="EMBL/GenBank/DDBJ databases">
        <authorList>
            <person name="Olsen C.W."/>
            <person name="Carey S."/>
            <person name="Hinshaw L."/>
            <person name="Karasin A.I."/>
        </authorList>
    </citation>
    <scope>NUCLEOTIDE SEQUENCE [LARGE SCALE GENOMIC DNA]</scope>
    <source>
        <strain evidence="2">BazSymA</strain>
        <strain evidence="3">BazSymB</strain>
    </source>
</reference>
<reference evidence="4 5" key="1">
    <citation type="submission" date="2016-06" db="EMBL/GenBank/DDBJ databases">
        <authorList>
            <person name="Petersen J."/>
            <person name="Sayavedra L."/>
        </authorList>
    </citation>
    <scope>NUCLEOTIDE SEQUENCE [LARGE SCALE GENOMIC DNA]</scope>
    <source>
        <strain evidence="5">BazSymA</strain>
        <strain evidence="4">BazSymB</strain>
    </source>
</reference>
<dbReference type="Proteomes" id="UP000198559">
    <property type="component" value="Unassembled WGS sequence"/>
</dbReference>
<evidence type="ECO:0000256" key="1">
    <source>
        <dbReference type="SAM" id="Phobius"/>
    </source>
</evidence>
<feature type="transmembrane region" description="Helical" evidence="1">
    <location>
        <begin position="184"/>
        <end position="204"/>
    </location>
</feature>
<evidence type="ECO:0000313" key="5">
    <source>
        <dbReference type="Proteomes" id="UP000198988"/>
    </source>
</evidence>
<keyword evidence="1" id="KW-0472">Membrane</keyword>
<name>A0A1H6JCL3_9GAMM</name>